<feature type="region of interest" description="Disordered" evidence="1">
    <location>
        <begin position="151"/>
        <end position="171"/>
    </location>
</feature>
<dbReference type="AlphaFoldDB" id="A0A6A5YHI9"/>
<dbReference type="EMBL" id="ML977363">
    <property type="protein sequence ID" value="KAF2106410.1"/>
    <property type="molecule type" value="Genomic_DNA"/>
</dbReference>
<sequence>MHEIATFFTRRLREHVPLECQQRCFSTVARSFPQPSHHSLNSSAIFPLQSTHMELMIYAYLPCLPSCILTDIHHKQIATFKEGNMSHENETQDREATGETKSSESPKHSPTPNKSCRYPFIRRTRSMSYVEDHHYISEIWLAQEENGMASPLETRQDEQVESSTEKDFLLPPNDIGDSFLFHRVG</sequence>
<gene>
    <name evidence="2" type="ORF">BDV96DRAFT_591133</name>
</gene>
<proteinExistence type="predicted"/>
<evidence type="ECO:0000313" key="3">
    <source>
        <dbReference type="Proteomes" id="UP000799770"/>
    </source>
</evidence>
<dbReference type="Proteomes" id="UP000799770">
    <property type="component" value="Unassembled WGS sequence"/>
</dbReference>
<accession>A0A6A5YHI9</accession>
<evidence type="ECO:0000256" key="1">
    <source>
        <dbReference type="SAM" id="MobiDB-lite"/>
    </source>
</evidence>
<feature type="compositionally biased region" description="Basic and acidic residues" evidence="1">
    <location>
        <begin position="154"/>
        <end position="168"/>
    </location>
</feature>
<organism evidence="2 3">
    <name type="scientific">Lophiotrema nucula</name>
    <dbReference type="NCBI Taxonomy" id="690887"/>
    <lineage>
        <taxon>Eukaryota</taxon>
        <taxon>Fungi</taxon>
        <taxon>Dikarya</taxon>
        <taxon>Ascomycota</taxon>
        <taxon>Pezizomycotina</taxon>
        <taxon>Dothideomycetes</taxon>
        <taxon>Pleosporomycetidae</taxon>
        <taxon>Pleosporales</taxon>
        <taxon>Lophiotremataceae</taxon>
        <taxon>Lophiotrema</taxon>
    </lineage>
</organism>
<keyword evidence="3" id="KW-1185">Reference proteome</keyword>
<reference evidence="2" key="1">
    <citation type="journal article" date="2020" name="Stud. Mycol.">
        <title>101 Dothideomycetes genomes: a test case for predicting lifestyles and emergence of pathogens.</title>
        <authorList>
            <person name="Haridas S."/>
            <person name="Albert R."/>
            <person name="Binder M."/>
            <person name="Bloem J."/>
            <person name="Labutti K."/>
            <person name="Salamov A."/>
            <person name="Andreopoulos B."/>
            <person name="Baker S."/>
            <person name="Barry K."/>
            <person name="Bills G."/>
            <person name="Bluhm B."/>
            <person name="Cannon C."/>
            <person name="Castanera R."/>
            <person name="Culley D."/>
            <person name="Daum C."/>
            <person name="Ezra D."/>
            <person name="Gonzalez J."/>
            <person name="Henrissat B."/>
            <person name="Kuo A."/>
            <person name="Liang C."/>
            <person name="Lipzen A."/>
            <person name="Lutzoni F."/>
            <person name="Magnuson J."/>
            <person name="Mondo S."/>
            <person name="Nolan M."/>
            <person name="Ohm R."/>
            <person name="Pangilinan J."/>
            <person name="Park H.-J."/>
            <person name="Ramirez L."/>
            <person name="Alfaro M."/>
            <person name="Sun H."/>
            <person name="Tritt A."/>
            <person name="Yoshinaga Y."/>
            <person name="Zwiers L.-H."/>
            <person name="Turgeon B."/>
            <person name="Goodwin S."/>
            <person name="Spatafora J."/>
            <person name="Crous P."/>
            <person name="Grigoriev I."/>
        </authorList>
    </citation>
    <scope>NUCLEOTIDE SEQUENCE</scope>
    <source>
        <strain evidence="2">CBS 627.86</strain>
    </source>
</reference>
<feature type="compositionally biased region" description="Basic and acidic residues" evidence="1">
    <location>
        <begin position="84"/>
        <end position="107"/>
    </location>
</feature>
<protein>
    <submittedName>
        <fullName evidence="2">Uncharacterized protein</fullName>
    </submittedName>
</protein>
<feature type="region of interest" description="Disordered" evidence="1">
    <location>
        <begin position="83"/>
        <end position="117"/>
    </location>
</feature>
<evidence type="ECO:0000313" key="2">
    <source>
        <dbReference type="EMBL" id="KAF2106410.1"/>
    </source>
</evidence>
<name>A0A6A5YHI9_9PLEO</name>